<accession>A0ABX8J614</accession>
<protein>
    <submittedName>
        <fullName evidence="1">Uncharacterized protein</fullName>
    </submittedName>
</protein>
<evidence type="ECO:0000313" key="1">
    <source>
        <dbReference type="EMBL" id="QWV92154.1"/>
    </source>
</evidence>
<dbReference type="Proteomes" id="UP000683557">
    <property type="component" value="Chromosome"/>
</dbReference>
<keyword evidence="2" id="KW-1185">Reference proteome</keyword>
<evidence type="ECO:0000313" key="2">
    <source>
        <dbReference type="Proteomes" id="UP000683557"/>
    </source>
</evidence>
<sequence>MGIAKRAKSLRISKVSYLDVTSTPHFPVEVSYCGISVSFEDIYFDKPDDFLARLKVLEVTRKGEALLDGGLRIKFLFKMTSHGGMKISFTLNDWEPSFPGRLTIEGHFEIEGEFLSQFVLSFEKLIKDGVPFCIAHD</sequence>
<gene>
    <name evidence="1" type="ORF">KP004_13085</name>
</gene>
<reference evidence="1 2" key="1">
    <citation type="submission" date="2021-06" db="EMBL/GenBank/DDBJ databases">
        <title>Gemonas diversity in paddy soil.</title>
        <authorList>
            <person name="Liu G."/>
        </authorList>
    </citation>
    <scope>NUCLEOTIDE SEQUENCE [LARGE SCALE GENOMIC DNA]</scope>
    <source>
        <strain evidence="1 2">RG10</strain>
    </source>
</reference>
<proteinExistence type="predicted"/>
<name>A0ABX8J614_9BACT</name>
<dbReference type="RefSeq" id="WP_216798975.1">
    <property type="nucleotide sequence ID" value="NZ_CP076723.1"/>
</dbReference>
<organism evidence="1 2">
    <name type="scientific">Geomonas oryzisoli</name>
    <dbReference type="NCBI Taxonomy" id="2847992"/>
    <lineage>
        <taxon>Bacteria</taxon>
        <taxon>Pseudomonadati</taxon>
        <taxon>Thermodesulfobacteriota</taxon>
        <taxon>Desulfuromonadia</taxon>
        <taxon>Geobacterales</taxon>
        <taxon>Geobacteraceae</taxon>
        <taxon>Geomonas</taxon>
    </lineage>
</organism>
<dbReference type="EMBL" id="CP076723">
    <property type="protein sequence ID" value="QWV92154.1"/>
    <property type="molecule type" value="Genomic_DNA"/>
</dbReference>